<keyword evidence="2" id="KW-1185">Reference proteome</keyword>
<proteinExistence type="predicted"/>
<protein>
    <submittedName>
        <fullName evidence="1">CLUMA_CG003494, isoform A</fullName>
    </submittedName>
</protein>
<dbReference type="AlphaFoldDB" id="A0A1J1HQL5"/>
<dbReference type="EMBL" id="CVRI01000014">
    <property type="protein sequence ID" value="CRK89826.1"/>
    <property type="molecule type" value="Genomic_DNA"/>
</dbReference>
<evidence type="ECO:0000313" key="2">
    <source>
        <dbReference type="Proteomes" id="UP000183832"/>
    </source>
</evidence>
<dbReference type="Proteomes" id="UP000183832">
    <property type="component" value="Unassembled WGS sequence"/>
</dbReference>
<evidence type="ECO:0000313" key="1">
    <source>
        <dbReference type="EMBL" id="CRK89826.1"/>
    </source>
</evidence>
<organism evidence="1 2">
    <name type="scientific">Clunio marinus</name>
    <dbReference type="NCBI Taxonomy" id="568069"/>
    <lineage>
        <taxon>Eukaryota</taxon>
        <taxon>Metazoa</taxon>
        <taxon>Ecdysozoa</taxon>
        <taxon>Arthropoda</taxon>
        <taxon>Hexapoda</taxon>
        <taxon>Insecta</taxon>
        <taxon>Pterygota</taxon>
        <taxon>Neoptera</taxon>
        <taxon>Endopterygota</taxon>
        <taxon>Diptera</taxon>
        <taxon>Nematocera</taxon>
        <taxon>Chironomoidea</taxon>
        <taxon>Chironomidae</taxon>
        <taxon>Clunio</taxon>
    </lineage>
</organism>
<reference evidence="1 2" key="1">
    <citation type="submission" date="2015-04" db="EMBL/GenBank/DDBJ databases">
        <authorList>
            <person name="Syromyatnikov M.Y."/>
            <person name="Popov V.N."/>
        </authorList>
    </citation>
    <scope>NUCLEOTIDE SEQUENCE [LARGE SCALE GENOMIC DNA]</scope>
</reference>
<accession>A0A1J1HQL5</accession>
<name>A0A1J1HQL5_9DIPT</name>
<gene>
    <name evidence="1" type="ORF">CLUMA_CG003494</name>
</gene>
<sequence>MCELLCGMIVDVNIHCLNMTNAGLNDERVEEQHRNQLASSHFSPFTEDTSCSYWITKQKNKLKNTSETSQRTSGYLQKCSKAVLPIFIMLDRFQLHEHHLQYETVCLLSSDNESHLDSMSILLQSNELNCDCVFVNQFEHQCQLEY</sequence>